<dbReference type="AlphaFoldDB" id="A7EQ24"/>
<dbReference type="GeneID" id="5487846"/>
<evidence type="ECO:0000313" key="1">
    <source>
        <dbReference type="EMBL" id="EDO04940.1"/>
    </source>
</evidence>
<dbReference type="HOGENOM" id="CLU_3260821_0_0_1"/>
<dbReference type="RefSeq" id="XP_001591977.1">
    <property type="nucleotide sequence ID" value="XM_001591927.1"/>
</dbReference>
<name>A7EQ24_SCLS1</name>
<reference evidence="2" key="1">
    <citation type="journal article" date="2011" name="PLoS Genet.">
        <title>Genomic analysis of the necrotrophic fungal pathogens Sclerotinia sclerotiorum and Botrytis cinerea.</title>
        <authorList>
            <person name="Amselem J."/>
            <person name="Cuomo C.A."/>
            <person name="van Kan J.A."/>
            <person name="Viaud M."/>
            <person name="Benito E.P."/>
            <person name="Couloux A."/>
            <person name="Coutinho P.M."/>
            <person name="de Vries R.P."/>
            <person name="Dyer P.S."/>
            <person name="Fillinger S."/>
            <person name="Fournier E."/>
            <person name="Gout L."/>
            <person name="Hahn M."/>
            <person name="Kohn L."/>
            <person name="Lapalu N."/>
            <person name="Plummer K.M."/>
            <person name="Pradier J.M."/>
            <person name="Quevillon E."/>
            <person name="Sharon A."/>
            <person name="Simon A."/>
            <person name="ten Have A."/>
            <person name="Tudzynski B."/>
            <person name="Tudzynski P."/>
            <person name="Wincker P."/>
            <person name="Andrew M."/>
            <person name="Anthouard V."/>
            <person name="Beever R.E."/>
            <person name="Beffa R."/>
            <person name="Benoit I."/>
            <person name="Bouzid O."/>
            <person name="Brault B."/>
            <person name="Chen Z."/>
            <person name="Choquer M."/>
            <person name="Collemare J."/>
            <person name="Cotton P."/>
            <person name="Danchin E.G."/>
            <person name="Da Silva C."/>
            <person name="Gautier A."/>
            <person name="Giraud C."/>
            <person name="Giraud T."/>
            <person name="Gonzalez C."/>
            <person name="Grossetete S."/>
            <person name="Guldener U."/>
            <person name="Henrissat B."/>
            <person name="Howlett B.J."/>
            <person name="Kodira C."/>
            <person name="Kretschmer M."/>
            <person name="Lappartient A."/>
            <person name="Leroch M."/>
            <person name="Levis C."/>
            <person name="Mauceli E."/>
            <person name="Neuveglise C."/>
            <person name="Oeser B."/>
            <person name="Pearson M."/>
            <person name="Poulain J."/>
            <person name="Poussereau N."/>
            <person name="Quesneville H."/>
            <person name="Rascle C."/>
            <person name="Schumacher J."/>
            <person name="Segurens B."/>
            <person name="Sexton A."/>
            <person name="Silva E."/>
            <person name="Sirven C."/>
            <person name="Soanes D.M."/>
            <person name="Talbot N.J."/>
            <person name="Templeton M."/>
            <person name="Yandava C."/>
            <person name="Yarden O."/>
            <person name="Zeng Q."/>
            <person name="Rollins J.A."/>
            <person name="Lebrun M.H."/>
            <person name="Dickman M."/>
        </authorList>
    </citation>
    <scope>NUCLEOTIDE SEQUENCE [LARGE SCALE GENOMIC DNA]</scope>
    <source>
        <strain evidence="2">ATCC 18683 / 1980 / Ss-1</strain>
    </source>
</reference>
<keyword evidence="2" id="KW-1185">Reference proteome</keyword>
<dbReference type="Proteomes" id="UP000001312">
    <property type="component" value="Unassembled WGS sequence"/>
</dbReference>
<proteinExistence type="predicted"/>
<dbReference type="InParanoid" id="A7EQ24"/>
<protein>
    <submittedName>
        <fullName evidence="1">Uncharacterized protein</fullName>
    </submittedName>
</protein>
<organism evidence="1 2">
    <name type="scientific">Sclerotinia sclerotiorum (strain ATCC 18683 / 1980 / Ss-1)</name>
    <name type="common">White mold</name>
    <name type="synonym">Whetzelinia sclerotiorum</name>
    <dbReference type="NCBI Taxonomy" id="665079"/>
    <lineage>
        <taxon>Eukaryota</taxon>
        <taxon>Fungi</taxon>
        <taxon>Dikarya</taxon>
        <taxon>Ascomycota</taxon>
        <taxon>Pezizomycotina</taxon>
        <taxon>Leotiomycetes</taxon>
        <taxon>Helotiales</taxon>
        <taxon>Sclerotiniaceae</taxon>
        <taxon>Sclerotinia</taxon>
    </lineage>
</organism>
<accession>A7EQ24</accession>
<dbReference type="EMBL" id="CH476629">
    <property type="protein sequence ID" value="EDO04940.1"/>
    <property type="molecule type" value="Genomic_DNA"/>
</dbReference>
<gene>
    <name evidence="1" type="ORF">SS1G_07424</name>
</gene>
<dbReference type="KEGG" id="ssl:SS1G_07424"/>
<sequence>MCNSDQTEAMEKKPQCAVLFLILGKALSRLGRSVVGTDSYFA</sequence>
<evidence type="ECO:0000313" key="2">
    <source>
        <dbReference type="Proteomes" id="UP000001312"/>
    </source>
</evidence>